<dbReference type="Proteomes" id="UP000028826">
    <property type="component" value="Unassembled WGS sequence"/>
</dbReference>
<evidence type="ECO:0000256" key="2">
    <source>
        <dbReference type="ARBA" id="ARBA00007362"/>
    </source>
</evidence>
<comment type="caution">
    <text evidence="8">The sequence shown here is derived from an EMBL/GenBank/DDBJ whole genome shotgun (WGS) entry which is preliminary data.</text>
</comment>
<keyword evidence="4" id="KW-1003">Cell membrane</keyword>
<keyword evidence="7" id="KW-0472">Membrane</keyword>
<dbReference type="InterPro" id="IPR037185">
    <property type="entry name" value="EmrE-like"/>
</dbReference>
<dbReference type="AlphaFoldDB" id="A0A086YCL0"/>
<dbReference type="GO" id="GO:0005886">
    <property type="term" value="C:plasma membrane"/>
    <property type="evidence" value="ECO:0007669"/>
    <property type="project" value="UniProtKB-SubCell"/>
</dbReference>
<evidence type="ECO:0000256" key="4">
    <source>
        <dbReference type="ARBA" id="ARBA00022475"/>
    </source>
</evidence>
<dbReference type="InterPro" id="IPR004626">
    <property type="entry name" value="RarD"/>
</dbReference>
<gene>
    <name evidence="8" type="ORF">CN97_06235</name>
</gene>
<reference evidence="8 9" key="1">
    <citation type="submission" date="2014-03" db="EMBL/GenBank/DDBJ databases">
        <title>Genome of Haematobacter massiliensis CCUG 47968.</title>
        <authorList>
            <person name="Wang D."/>
            <person name="Wang G."/>
        </authorList>
    </citation>
    <scope>NUCLEOTIDE SEQUENCE [LARGE SCALE GENOMIC DNA]</scope>
    <source>
        <strain evidence="8 9">CCUG 47968</strain>
    </source>
</reference>
<dbReference type="PANTHER" id="PTHR22911">
    <property type="entry name" value="ACYL-MALONYL CONDENSING ENZYME-RELATED"/>
    <property type="match status" value="1"/>
</dbReference>
<dbReference type="EMBL" id="JGYG01000001">
    <property type="protein sequence ID" value="KFI32010.1"/>
    <property type="molecule type" value="Genomic_DNA"/>
</dbReference>
<dbReference type="SUPFAM" id="SSF103481">
    <property type="entry name" value="Multidrug resistance efflux transporter EmrE"/>
    <property type="match status" value="2"/>
</dbReference>
<dbReference type="PANTHER" id="PTHR22911:SF137">
    <property type="entry name" value="SOLUTE CARRIER FAMILY 35 MEMBER G2-RELATED"/>
    <property type="match status" value="1"/>
</dbReference>
<dbReference type="NCBIfam" id="TIGR00688">
    <property type="entry name" value="rarD"/>
    <property type="match status" value="1"/>
</dbReference>
<dbReference type="RefSeq" id="WP_035706244.1">
    <property type="nucleotide sequence ID" value="NZ_CAMIFG010000082.1"/>
</dbReference>
<organism evidence="8 9">
    <name type="scientific">Haematobacter massiliensis</name>
    <dbReference type="NCBI Taxonomy" id="195105"/>
    <lineage>
        <taxon>Bacteria</taxon>
        <taxon>Pseudomonadati</taxon>
        <taxon>Pseudomonadota</taxon>
        <taxon>Alphaproteobacteria</taxon>
        <taxon>Rhodobacterales</taxon>
        <taxon>Paracoccaceae</taxon>
        <taxon>Haematobacter</taxon>
    </lineage>
</organism>
<evidence type="ECO:0000256" key="3">
    <source>
        <dbReference type="ARBA" id="ARBA00022448"/>
    </source>
</evidence>
<dbReference type="OrthoDB" id="369870at2"/>
<proteinExistence type="inferred from homology"/>
<evidence type="ECO:0000256" key="7">
    <source>
        <dbReference type="ARBA" id="ARBA00023136"/>
    </source>
</evidence>
<keyword evidence="9" id="KW-1185">Reference proteome</keyword>
<evidence type="ECO:0000313" key="9">
    <source>
        <dbReference type="Proteomes" id="UP000028826"/>
    </source>
</evidence>
<keyword evidence="3" id="KW-0813">Transport</keyword>
<keyword evidence="5" id="KW-0812">Transmembrane</keyword>
<dbReference type="InterPro" id="IPR000620">
    <property type="entry name" value="EamA_dom"/>
</dbReference>
<evidence type="ECO:0000256" key="6">
    <source>
        <dbReference type="ARBA" id="ARBA00022989"/>
    </source>
</evidence>
<evidence type="ECO:0000313" key="8">
    <source>
        <dbReference type="EMBL" id="KFI32010.1"/>
    </source>
</evidence>
<name>A0A086YCL0_9RHOB</name>
<evidence type="ECO:0000256" key="5">
    <source>
        <dbReference type="ARBA" id="ARBA00022692"/>
    </source>
</evidence>
<dbReference type="eggNOG" id="COG2962">
    <property type="taxonomic scope" value="Bacteria"/>
</dbReference>
<sequence length="306" mass="32999">MPDSQRGLIAVICSSVIWGILGLYYKLLSHVPALEILSHRTLWSVVFFGAVLAVQGRLPALRRAMTSREGGLILFGALMMGVNWFVYILSIQIGHALESSLGYYIFPMVAVVIGLVVFHERLSRLQWLAVALAATGVVTLTIGLGVAPWFSLAIAVSFGLYGLAKKKITADATVSVTAEVMFLTPLALVWLILPHAEVPGAAHFGSDWQTTLLLIGTGPLTAIPLMLFTYASRRIPMSTLGVVQYINPTIQFLIATLAFGEPFTHAHALAFPMIWLAVLIYIVALRRQASAARKLAASLGTSGTTV</sequence>
<comment type="similarity">
    <text evidence="2">Belongs to the EamA transporter family.</text>
</comment>
<accession>A0A086YCL0</accession>
<protein>
    <submittedName>
        <fullName evidence="8">RarD protein</fullName>
    </submittedName>
</protein>
<comment type="subcellular location">
    <subcellularLocation>
        <location evidence="1">Cell membrane</location>
        <topology evidence="1">Multi-pass membrane protein</topology>
    </subcellularLocation>
</comment>
<evidence type="ECO:0000256" key="1">
    <source>
        <dbReference type="ARBA" id="ARBA00004651"/>
    </source>
</evidence>
<keyword evidence="6" id="KW-1133">Transmembrane helix</keyword>
<dbReference type="Pfam" id="PF00892">
    <property type="entry name" value="EamA"/>
    <property type="match status" value="1"/>
</dbReference>